<dbReference type="InterPro" id="IPR013656">
    <property type="entry name" value="PAS_4"/>
</dbReference>
<dbReference type="Gene3D" id="3.30.450.20">
    <property type="entry name" value="PAS domain"/>
    <property type="match status" value="6"/>
</dbReference>
<dbReference type="SMART" id="SM00388">
    <property type="entry name" value="HisKA"/>
    <property type="match status" value="1"/>
</dbReference>
<dbReference type="InterPro" id="IPR003594">
    <property type="entry name" value="HATPase_dom"/>
</dbReference>
<evidence type="ECO:0000256" key="6">
    <source>
        <dbReference type="SAM" id="Coils"/>
    </source>
</evidence>
<keyword evidence="3" id="KW-0597">Phosphoprotein</keyword>
<organism evidence="10 11">
    <name type="scientific">Natrinema salsiterrestre</name>
    <dbReference type="NCBI Taxonomy" id="2950540"/>
    <lineage>
        <taxon>Archaea</taxon>
        <taxon>Methanobacteriati</taxon>
        <taxon>Methanobacteriota</taxon>
        <taxon>Stenosarchaea group</taxon>
        <taxon>Halobacteria</taxon>
        <taxon>Halobacteriales</taxon>
        <taxon>Natrialbaceae</taxon>
        <taxon>Natrinema</taxon>
    </lineage>
</organism>
<dbReference type="Pfam" id="PF02518">
    <property type="entry name" value="HATPase_c"/>
    <property type="match status" value="1"/>
</dbReference>
<dbReference type="InterPro" id="IPR003661">
    <property type="entry name" value="HisK_dim/P_dom"/>
</dbReference>
<dbReference type="Proteomes" id="UP001154061">
    <property type="component" value="Unassembled WGS sequence"/>
</dbReference>
<dbReference type="PROSITE" id="PS50109">
    <property type="entry name" value="HIS_KIN"/>
    <property type="match status" value="1"/>
</dbReference>
<comment type="caution">
    <text evidence="10">The sequence shown here is derived from an EMBL/GenBank/DDBJ whole genome shotgun (WGS) entry which is preliminary data.</text>
</comment>
<evidence type="ECO:0000313" key="11">
    <source>
        <dbReference type="Proteomes" id="UP001154061"/>
    </source>
</evidence>
<proteinExistence type="predicted"/>
<keyword evidence="11" id="KW-1185">Reference proteome</keyword>
<feature type="domain" description="PAS" evidence="8">
    <location>
        <begin position="723"/>
        <end position="793"/>
    </location>
</feature>
<evidence type="ECO:0000259" key="8">
    <source>
        <dbReference type="PROSITE" id="PS50112"/>
    </source>
</evidence>
<evidence type="ECO:0000256" key="2">
    <source>
        <dbReference type="ARBA" id="ARBA00012438"/>
    </source>
</evidence>
<keyword evidence="5" id="KW-0418">Kinase</keyword>
<evidence type="ECO:0000256" key="5">
    <source>
        <dbReference type="ARBA" id="ARBA00022777"/>
    </source>
</evidence>
<feature type="domain" description="PAC" evidence="9">
    <location>
        <begin position="795"/>
        <end position="846"/>
    </location>
</feature>
<feature type="domain" description="PAC" evidence="9">
    <location>
        <begin position="665"/>
        <end position="715"/>
    </location>
</feature>
<dbReference type="EC" id="2.7.13.3" evidence="2"/>
<dbReference type="PROSITE" id="PS50113">
    <property type="entry name" value="PAC"/>
    <property type="match status" value="5"/>
</dbReference>
<feature type="domain" description="PAS" evidence="8">
    <location>
        <begin position="479"/>
        <end position="549"/>
    </location>
</feature>
<dbReference type="PRINTS" id="PR00344">
    <property type="entry name" value="BCTRLSENSOR"/>
</dbReference>
<dbReference type="AlphaFoldDB" id="A0A9Q4L3R8"/>
<feature type="domain" description="PAS" evidence="8">
    <location>
        <begin position="342"/>
        <end position="386"/>
    </location>
</feature>
<gene>
    <name evidence="10" type="ORF">NDI89_19520</name>
</gene>
<feature type="domain" description="PAS" evidence="8">
    <location>
        <begin position="83"/>
        <end position="156"/>
    </location>
</feature>
<dbReference type="CDD" id="cd00130">
    <property type="entry name" value="PAS"/>
    <property type="match status" value="6"/>
</dbReference>
<dbReference type="PANTHER" id="PTHR43304:SF1">
    <property type="entry name" value="PAC DOMAIN-CONTAINING PROTEIN"/>
    <property type="match status" value="1"/>
</dbReference>
<dbReference type="InterPro" id="IPR035965">
    <property type="entry name" value="PAS-like_dom_sf"/>
</dbReference>
<protein>
    <recommendedName>
        <fullName evidence="2">histidine kinase</fullName>
        <ecNumber evidence="2">2.7.13.3</ecNumber>
    </recommendedName>
</protein>
<dbReference type="InterPro" id="IPR036097">
    <property type="entry name" value="HisK_dim/P_sf"/>
</dbReference>
<dbReference type="InterPro" id="IPR000700">
    <property type="entry name" value="PAS-assoc_C"/>
</dbReference>
<dbReference type="NCBIfam" id="TIGR00229">
    <property type="entry name" value="sensory_box"/>
    <property type="match status" value="6"/>
</dbReference>
<dbReference type="SMART" id="SM00086">
    <property type="entry name" value="PAC"/>
    <property type="match status" value="5"/>
</dbReference>
<evidence type="ECO:0000256" key="1">
    <source>
        <dbReference type="ARBA" id="ARBA00000085"/>
    </source>
</evidence>
<feature type="domain" description="PAC" evidence="9">
    <location>
        <begin position="289"/>
        <end position="341"/>
    </location>
</feature>
<dbReference type="FunFam" id="3.30.565.10:FF:000006">
    <property type="entry name" value="Sensor histidine kinase WalK"/>
    <property type="match status" value="1"/>
</dbReference>
<feature type="domain" description="PAS" evidence="8">
    <location>
        <begin position="592"/>
        <end position="636"/>
    </location>
</feature>
<reference evidence="10" key="1">
    <citation type="submission" date="2022-06" db="EMBL/GenBank/DDBJ databases">
        <title>Natrinema sp. a new haloarchaeum isolate from saline soil.</title>
        <authorList>
            <person name="Strakova D."/>
            <person name="Galisteo C."/>
            <person name="Sanchez-Porro C."/>
            <person name="Ventosa A."/>
        </authorList>
    </citation>
    <scope>NUCLEOTIDE SEQUENCE</scope>
    <source>
        <strain evidence="10">S1CR25-10</strain>
    </source>
</reference>
<name>A0A9Q4L3R8_9EURY</name>
<evidence type="ECO:0000256" key="4">
    <source>
        <dbReference type="ARBA" id="ARBA00022679"/>
    </source>
</evidence>
<dbReference type="SUPFAM" id="SSF55874">
    <property type="entry name" value="ATPase domain of HSP90 chaperone/DNA topoisomerase II/histidine kinase"/>
    <property type="match status" value="1"/>
</dbReference>
<keyword evidence="4" id="KW-0808">Transferase</keyword>
<dbReference type="InterPro" id="IPR005467">
    <property type="entry name" value="His_kinase_dom"/>
</dbReference>
<dbReference type="SUPFAM" id="SSF47384">
    <property type="entry name" value="Homodimeric domain of signal transducing histidine kinase"/>
    <property type="match status" value="1"/>
</dbReference>
<dbReference type="InterPro" id="IPR036890">
    <property type="entry name" value="HATPase_C_sf"/>
</dbReference>
<dbReference type="Pfam" id="PF08448">
    <property type="entry name" value="PAS_4"/>
    <property type="match status" value="4"/>
</dbReference>
<dbReference type="Gene3D" id="3.30.565.10">
    <property type="entry name" value="Histidine kinase-like ATPase, C-terminal domain"/>
    <property type="match status" value="1"/>
</dbReference>
<evidence type="ECO:0000256" key="3">
    <source>
        <dbReference type="ARBA" id="ARBA00022553"/>
    </source>
</evidence>
<sequence>MGSPGSTPDITREDVRGVFTRFEQPSMPVTADEVAANLDCPLQTARQCLAEFAESSDLQTRLVGDATRVWWYPESGEPTTESSKAEFASFVSAVTDYAIFMLDPDGVVSSWNEGAERIKGYREDEIVGEHFSTFYTDSDIAEGVPEQNLEIAAEAGRVEDEGWRVRDDGTRFWASVTITAIQDEDGTLRGFTKVTRDMAERRVYEQQLRQERDLTEQVFETIPIGICVLTADGEFVRANRRMLDRIGASKSELSDFSVDSWEIYDDEGVSIPTEEWPWMRVADTGEPVYDYRCQVELPEIGRRWLSLNAAPLEDEATGEPRVVVSVDDITERREREQQLRRQHDQTEQLLRTAPVAIAVQDADGETVMANRRAQDALGLSEQELISGPDDATEWETYDETGEPLASDELPAARVLETGNPVFEEELTIDPPSGDQIRFRVNAAPLFGSDGSIERVVTAAKDITELKERERQLEQRKSELETELSEILDRISDAFYALDREWRFTHLNDQAAEILPQSREQLLGRELWDVFPDATEGVYWDEFQTAMETQESVSFEVYEDDLDAWFEFNVYPSDSGLSIYFHDVTERVAHEQELAKYETIVETINDGIYVKDEDGYFTMVNDAYAELTGYNRDELVGAHASLVVDESTVDQSKERLSLGDDEPGSATIEAEIHTAAGDHVPAEGTFATLQTDTGREEIGVVRDITERKEREQKLRERERHLKRYKEYTDDILDAIDDIFYLLNEDGELQRWNESLGDVTGFSDGEIGSMHAPEFFGEADREAIVAAIEDGFQTGATQVEAEIRTKDGGHIPYEFVASTLEDPDGKRVLAGIGRDITDRREYERKLEESNERLEHFAYAASHDLQEPLRMITSYLQLVESRYSDELDEDAEEFIEFAVDGAERMRDMIDGLLQYSRVETEGDPFEPIDLDDVLDHTLENLEIQIEETHAEIASESLPRVRGDDSQLQQVFQNLISNAIEYSGEEPPQIQISAKPRGSKWVISVHDEGIGIDPDDQGRIFEVFQRLHSREEHEGTGIGLALCQRIIERHGGEIWVDSEPGDGSTFSLTLSAA</sequence>
<dbReference type="SMART" id="SM00387">
    <property type="entry name" value="HATPase_c"/>
    <property type="match status" value="1"/>
</dbReference>
<evidence type="ECO:0000259" key="9">
    <source>
        <dbReference type="PROSITE" id="PS50113"/>
    </source>
</evidence>
<keyword evidence="6" id="KW-0175">Coiled coil</keyword>
<dbReference type="Pfam" id="PF00512">
    <property type="entry name" value="HisKA"/>
    <property type="match status" value="1"/>
</dbReference>
<dbReference type="SUPFAM" id="SSF55785">
    <property type="entry name" value="PYP-like sensor domain (PAS domain)"/>
    <property type="match status" value="6"/>
</dbReference>
<dbReference type="RefSeq" id="WP_277524074.1">
    <property type="nucleotide sequence ID" value="NZ_JAMQOT010000009.1"/>
</dbReference>
<feature type="domain" description="Histidine kinase" evidence="7">
    <location>
        <begin position="857"/>
        <end position="1069"/>
    </location>
</feature>
<evidence type="ECO:0000259" key="7">
    <source>
        <dbReference type="PROSITE" id="PS50109"/>
    </source>
</evidence>
<dbReference type="InterPro" id="IPR052162">
    <property type="entry name" value="Sensor_kinase/Photoreceptor"/>
</dbReference>
<dbReference type="Pfam" id="PF13426">
    <property type="entry name" value="PAS_9"/>
    <property type="match status" value="2"/>
</dbReference>
<dbReference type="PANTHER" id="PTHR43304">
    <property type="entry name" value="PHYTOCHROME-LIKE PROTEIN CPH1"/>
    <property type="match status" value="1"/>
</dbReference>
<dbReference type="InterPro" id="IPR004358">
    <property type="entry name" value="Sig_transdc_His_kin-like_C"/>
</dbReference>
<dbReference type="CDD" id="cd00082">
    <property type="entry name" value="HisKA"/>
    <property type="match status" value="1"/>
</dbReference>
<feature type="coiled-coil region" evidence="6">
    <location>
        <begin position="455"/>
        <end position="489"/>
    </location>
</feature>
<evidence type="ECO:0000313" key="10">
    <source>
        <dbReference type="EMBL" id="MDF9747771.1"/>
    </source>
</evidence>
<dbReference type="InterPro" id="IPR000014">
    <property type="entry name" value="PAS"/>
</dbReference>
<dbReference type="InterPro" id="IPR001610">
    <property type="entry name" value="PAC"/>
</dbReference>
<dbReference type="EMBL" id="JAMQOT010000009">
    <property type="protein sequence ID" value="MDF9747771.1"/>
    <property type="molecule type" value="Genomic_DNA"/>
</dbReference>
<dbReference type="Gene3D" id="1.10.287.130">
    <property type="match status" value="1"/>
</dbReference>
<feature type="domain" description="PAC" evidence="9">
    <location>
        <begin position="158"/>
        <end position="210"/>
    </location>
</feature>
<dbReference type="PROSITE" id="PS50112">
    <property type="entry name" value="PAS"/>
    <property type="match status" value="5"/>
</dbReference>
<accession>A0A9Q4L3R8</accession>
<dbReference type="GO" id="GO:0000155">
    <property type="term" value="F:phosphorelay sensor kinase activity"/>
    <property type="evidence" value="ECO:0007669"/>
    <property type="project" value="InterPro"/>
</dbReference>
<dbReference type="SMART" id="SM00091">
    <property type="entry name" value="PAS"/>
    <property type="match status" value="6"/>
</dbReference>
<comment type="catalytic activity">
    <reaction evidence="1">
        <text>ATP + protein L-histidine = ADP + protein N-phospho-L-histidine.</text>
        <dbReference type="EC" id="2.7.13.3"/>
    </reaction>
</comment>
<feature type="domain" description="PAC" evidence="9">
    <location>
        <begin position="422"/>
        <end position="474"/>
    </location>
</feature>